<dbReference type="GO" id="GO:0007411">
    <property type="term" value="P:axon guidance"/>
    <property type="evidence" value="ECO:0007669"/>
    <property type="project" value="TreeGrafter"/>
</dbReference>
<accession>A0A6A0GQW1</accession>
<proteinExistence type="predicted"/>
<dbReference type="Gene3D" id="2.60.120.260">
    <property type="entry name" value="Galactose-binding domain-like"/>
    <property type="match status" value="1"/>
</dbReference>
<evidence type="ECO:0000256" key="2">
    <source>
        <dbReference type="ARBA" id="ARBA00023292"/>
    </source>
</evidence>
<dbReference type="InterPro" id="IPR008211">
    <property type="entry name" value="Laminin_N"/>
</dbReference>
<dbReference type="PROSITE" id="PS51117">
    <property type="entry name" value="LAMININ_NTER"/>
    <property type="match status" value="1"/>
</dbReference>
<dbReference type="Pfam" id="PF00055">
    <property type="entry name" value="Laminin_N"/>
    <property type="match status" value="1"/>
</dbReference>
<dbReference type="GO" id="GO:0005604">
    <property type="term" value="C:basement membrane"/>
    <property type="evidence" value="ECO:0007669"/>
    <property type="project" value="TreeGrafter"/>
</dbReference>
<feature type="domain" description="Laminin N-terminal" evidence="3">
    <location>
        <begin position="55"/>
        <end position="170"/>
    </location>
</feature>
<evidence type="ECO:0000259" key="3">
    <source>
        <dbReference type="PROSITE" id="PS51117"/>
    </source>
</evidence>
<sequence>MSSVHDDKTRATARQHQPLVANFSVPEAGVAAAATMAPSVTYVLLYLFTQSSVVLSEVLTPPYFNLAENRRITATATCGEAVPQEELYCKLIGANVNRDVKYNLIQGQVCDVCDPSNPSKWHPPEYAIDGSERWWQSPPLSRGMQYNQVNLTVDLGQVSKTLSKIKTDAL</sequence>
<dbReference type="OrthoDB" id="10011303at2759"/>
<keyword evidence="2" id="KW-0424">Laminin EGF-like domain</keyword>
<dbReference type="PANTHER" id="PTHR10574">
    <property type="entry name" value="NETRIN/LAMININ-RELATED"/>
    <property type="match status" value="1"/>
</dbReference>
<dbReference type="PANTHER" id="PTHR10574:SF406">
    <property type="entry name" value="LAMININ SUBUNIT ALPHA 5"/>
    <property type="match status" value="1"/>
</dbReference>
<dbReference type="GO" id="GO:0009888">
    <property type="term" value="P:tissue development"/>
    <property type="evidence" value="ECO:0007669"/>
    <property type="project" value="TreeGrafter"/>
</dbReference>
<dbReference type="Proteomes" id="UP000711488">
    <property type="component" value="Unassembled WGS sequence"/>
</dbReference>
<reference evidence="4" key="2">
    <citation type="journal article" date="2018" name="Environ. Sci. Technol.">
        <title>The Toxicogenome of Hyalella azteca: A Model for Sediment Ecotoxicology and Evolutionary Toxicology.</title>
        <authorList>
            <person name="Poynton H.C."/>
            <person name="Hasenbein S."/>
            <person name="Benoit J.B."/>
            <person name="Sepulveda M.S."/>
            <person name="Poelchau M.F."/>
            <person name="Hughes D.S.T."/>
            <person name="Murali S.C."/>
            <person name="Chen S."/>
            <person name="Glastad K.M."/>
            <person name="Goodisman M.A.D."/>
            <person name="Werren J.H."/>
            <person name="Vineis J.H."/>
            <person name="Bowen J.L."/>
            <person name="Friedrich M."/>
            <person name="Jones J."/>
            <person name="Robertson H.M."/>
            <person name="Feyereisen R."/>
            <person name="Mechler-Hickson A."/>
            <person name="Mathers N."/>
            <person name="Lee C.E."/>
            <person name="Colbourne J.K."/>
            <person name="Biales A."/>
            <person name="Johnston J.S."/>
            <person name="Wellborn G.A."/>
            <person name="Rosendale A.J."/>
            <person name="Cridge A.G."/>
            <person name="Munoz-Torres M.C."/>
            <person name="Bain P.A."/>
            <person name="Manny A.R."/>
            <person name="Major K.M."/>
            <person name="Lambert F.N."/>
            <person name="Vulpe C.D."/>
            <person name="Tuck P."/>
            <person name="Blalock B.J."/>
            <person name="Lin Y.Y."/>
            <person name="Smith M.E."/>
            <person name="Ochoa-Acuna H."/>
            <person name="Chen M.M."/>
            <person name="Childers C.P."/>
            <person name="Qu J."/>
            <person name="Dugan S."/>
            <person name="Lee S.L."/>
            <person name="Chao H."/>
            <person name="Dinh H."/>
            <person name="Han Y."/>
            <person name="Doddapaneni H."/>
            <person name="Worley K.C."/>
            <person name="Muzny D.M."/>
            <person name="Gibbs R.A."/>
            <person name="Richards S."/>
        </authorList>
    </citation>
    <scope>NUCLEOTIDE SEQUENCE</scope>
    <source>
        <strain evidence="4">HAZT.00-mixed</strain>
        <tissue evidence="4">Whole organism</tissue>
    </source>
</reference>
<dbReference type="AlphaFoldDB" id="A0A6A0GQW1"/>
<reference evidence="4" key="3">
    <citation type="submission" date="2019-06" db="EMBL/GenBank/DDBJ databases">
        <authorList>
            <person name="Poynton C."/>
            <person name="Hasenbein S."/>
            <person name="Benoit J.B."/>
            <person name="Sepulveda M.S."/>
            <person name="Poelchau M.F."/>
            <person name="Murali S.C."/>
            <person name="Chen S."/>
            <person name="Glastad K.M."/>
            <person name="Werren J.H."/>
            <person name="Vineis J.H."/>
            <person name="Bowen J.L."/>
            <person name="Friedrich M."/>
            <person name="Jones J."/>
            <person name="Robertson H.M."/>
            <person name="Feyereisen R."/>
            <person name="Mechler-Hickson A."/>
            <person name="Mathers N."/>
            <person name="Lee C.E."/>
            <person name="Colbourne J.K."/>
            <person name="Biales A."/>
            <person name="Johnston J.S."/>
            <person name="Wellborn G.A."/>
            <person name="Rosendale A.J."/>
            <person name="Cridge A.G."/>
            <person name="Munoz-Torres M.C."/>
            <person name="Bain P.A."/>
            <person name="Manny A.R."/>
            <person name="Major K.M."/>
            <person name="Lambert F.N."/>
            <person name="Vulpe C.D."/>
            <person name="Tuck P."/>
            <person name="Blalock B.J."/>
            <person name="Lin Y.-Y."/>
            <person name="Smith M.E."/>
            <person name="Ochoa-Acuna H."/>
            <person name="Chen M.-J.M."/>
            <person name="Childers C.P."/>
            <person name="Qu J."/>
            <person name="Dugan S."/>
            <person name="Lee S.L."/>
            <person name="Chao H."/>
            <person name="Dinh H."/>
            <person name="Han Y."/>
            <person name="Doddapaneni H."/>
            <person name="Worley K.C."/>
            <person name="Muzny D.M."/>
            <person name="Gibbs R.A."/>
            <person name="Richards S."/>
        </authorList>
    </citation>
    <scope>NUCLEOTIDE SEQUENCE</scope>
    <source>
        <strain evidence="4">HAZT.00-mixed</strain>
        <tissue evidence="4">Whole organism</tissue>
    </source>
</reference>
<dbReference type="InterPro" id="IPR050440">
    <property type="entry name" value="Laminin/Netrin_ECM"/>
</dbReference>
<evidence type="ECO:0000256" key="1">
    <source>
        <dbReference type="ARBA" id="ARBA00023157"/>
    </source>
</evidence>
<name>A0A6A0GQW1_HYAAZ</name>
<organism evidence="4">
    <name type="scientific">Hyalella azteca</name>
    <name type="common">Amphipod</name>
    <dbReference type="NCBI Taxonomy" id="294128"/>
    <lineage>
        <taxon>Eukaryota</taxon>
        <taxon>Metazoa</taxon>
        <taxon>Ecdysozoa</taxon>
        <taxon>Arthropoda</taxon>
        <taxon>Crustacea</taxon>
        <taxon>Multicrustacea</taxon>
        <taxon>Malacostraca</taxon>
        <taxon>Eumalacostraca</taxon>
        <taxon>Peracarida</taxon>
        <taxon>Amphipoda</taxon>
        <taxon>Senticaudata</taxon>
        <taxon>Talitrida</taxon>
        <taxon>Talitroidea</taxon>
        <taxon>Hyalellidae</taxon>
        <taxon>Hyalella</taxon>
    </lineage>
</organism>
<evidence type="ECO:0000313" key="4">
    <source>
        <dbReference type="EMBL" id="KAA0185034.1"/>
    </source>
</evidence>
<dbReference type="GO" id="GO:0009887">
    <property type="term" value="P:animal organ morphogenesis"/>
    <property type="evidence" value="ECO:0007669"/>
    <property type="project" value="TreeGrafter"/>
</dbReference>
<dbReference type="GO" id="GO:0005201">
    <property type="term" value="F:extracellular matrix structural constituent"/>
    <property type="evidence" value="ECO:0007669"/>
    <property type="project" value="TreeGrafter"/>
</dbReference>
<comment type="caution">
    <text evidence="4">The sequence shown here is derived from an EMBL/GenBank/DDBJ whole genome shotgun (WGS) entry which is preliminary data.</text>
</comment>
<keyword evidence="1" id="KW-1015">Disulfide bond</keyword>
<gene>
    <name evidence="4" type="ORF">HAZT_HAZT003707</name>
</gene>
<dbReference type="SMART" id="SM00136">
    <property type="entry name" value="LamNT"/>
    <property type="match status" value="1"/>
</dbReference>
<reference evidence="4" key="1">
    <citation type="submission" date="2014-08" db="EMBL/GenBank/DDBJ databases">
        <authorList>
            <person name="Murali S."/>
            <person name="Richards S."/>
            <person name="Bandaranaike D."/>
            <person name="Bellair M."/>
            <person name="Blankenburg K."/>
            <person name="Chao H."/>
            <person name="Dinh H."/>
            <person name="Doddapaneni H."/>
            <person name="Dugan-Rocha S."/>
            <person name="Elkadiri S."/>
            <person name="Gnanaolivu R."/>
            <person name="Hughes D."/>
            <person name="Lee S."/>
            <person name="Li M."/>
            <person name="Ming W."/>
            <person name="Munidasa M."/>
            <person name="Muniz J."/>
            <person name="Nguyen L."/>
            <person name="Osuji N."/>
            <person name="Pu L.-L."/>
            <person name="Puazo M."/>
            <person name="Skinner E."/>
            <person name="Qu C."/>
            <person name="Quiroz J."/>
            <person name="Raj R."/>
            <person name="Weissenberger G."/>
            <person name="Xin Y."/>
            <person name="Zou X."/>
            <person name="Han Y."/>
            <person name="Worley K."/>
            <person name="Muzny D."/>
            <person name="Gibbs R."/>
        </authorList>
    </citation>
    <scope>NUCLEOTIDE SEQUENCE</scope>
    <source>
        <strain evidence="4">HAZT.00-mixed</strain>
        <tissue evidence="4">Whole organism</tissue>
    </source>
</reference>
<protein>
    <recommendedName>
        <fullName evidence="3">Laminin N-terminal domain-containing protein</fullName>
    </recommendedName>
</protein>
<dbReference type="EMBL" id="JQDR03016599">
    <property type="protein sequence ID" value="KAA0185034.1"/>
    <property type="molecule type" value="Genomic_DNA"/>
</dbReference>